<reference evidence="1 2" key="1">
    <citation type="submission" date="2021-05" db="EMBL/GenBank/DDBJ databases">
        <title>Genome Assembly of Synthetic Allotetraploid Brassica napus Reveals Homoeologous Exchanges between Subgenomes.</title>
        <authorList>
            <person name="Davis J.T."/>
        </authorList>
    </citation>
    <scope>NUCLEOTIDE SEQUENCE [LARGE SCALE GENOMIC DNA]</scope>
    <source>
        <strain evidence="2">cv. Da-Ae</strain>
        <tissue evidence="1">Seedling</tissue>
    </source>
</reference>
<proteinExistence type="predicted"/>
<protein>
    <submittedName>
        <fullName evidence="1">Uncharacterized protein</fullName>
    </submittedName>
</protein>
<dbReference type="EMBL" id="JAGKQM010000017">
    <property type="protein sequence ID" value="KAH0870654.1"/>
    <property type="molecule type" value="Genomic_DNA"/>
</dbReference>
<keyword evidence="2" id="KW-1185">Reference proteome</keyword>
<dbReference type="Proteomes" id="UP000824890">
    <property type="component" value="Unassembled WGS sequence"/>
</dbReference>
<sequence length="85" mass="9570">MAQLLTSVSATFTPSSKLGTTSRMRKIAIYVESRLQMELLRSMNILSKEALLFFLVMSDQVYQPKSMRYVTSLCTFLSMAVALPP</sequence>
<gene>
    <name evidence="1" type="ORF">HID58_077676</name>
</gene>
<name>A0ABQ7YR28_BRANA</name>
<comment type="caution">
    <text evidence="1">The sequence shown here is derived from an EMBL/GenBank/DDBJ whole genome shotgun (WGS) entry which is preliminary data.</text>
</comment>
<evidence type="ECO:0000313" key="1">
    <source>
        <dbReference type="EMBL" id="KAH0870654.1"/>
    </source>
</evidence>
<organism evidence="1 2">
    <name type="scientific">Brassica napus</name>
    <name type="common">Rape</name>
    <dbReference type="NCBI Taxonomy" id="3708"/>
    <lineage>
        <taxon>Eukaryota</taxon>
        <taxon>Viridiplantae</taxon>
        <taxon>Streptophyta</taxon>
        <taxon>Embryophyta</taxon>
        <taxon>Tracheophyta</taxon>
        <taxon>Spermatophyta</taxon>
        <taxon>Magnoliopsida</taxon>
        <taxon>eudicotyledons</taxon>
        <taxon>Gunneridae</taxon>
        <taxon>Pentapetalae</taxon>
        <taxon>rosids</taxon>
        <taxon>malvids</taxon>
        <taxon>Brassicales</taxon>
        <taxon>Brassicaceae</taxon>
        <taxon>Brassiceae</taxon>
        <taxon>Brassica</taxon>
    </lineage>
</organism>
<evidence type="ECO:0000313" key="2">
    <source>
        <dbReference type="Proteomes" id="UP000824890"/>
    </source>
</evidence>
<accession>A0ABQ7YR28</accession>